<feature type="transmembrane region" description="Helical" evidence="10">
    <location>
        <begin position="171"/>
        <end position="196"/>
    </location>
</feature>
<dbReference type="Gene3D" id="3.40.50.300">
    <property type="entry name" value="P-loop containing nucleotide triphosphate hydrolases"/>
    <property type="match status" value="1"/>
</dbReference>
<dbReference type="PROSITE" id="PS50893">
    <property type="entry name" value="ABC_TRANSPORTER_2"/>
    <property type="match status" value="1"/>
</dbReference>
<dbReference type="GO" id="GO:0005886">
    <property type="term" value="C:plasma membrane"/>
    <property type="evidence" value="ECO:0007669"/>
    <property type="project" value="UniProtKB-SubCell"/>
</dbReference>
<gene>
    <name evidence="13" type="ORF">EAS61_03750</name>
</gene>
<comment type="similarity">
    <text evidence="2">Belongs to the ABC transporter superfamily.</text>
</comment>
<dbReference type="InterPro" id="IPR036640">
    <property type="entry name" value="ABC1_TM_sf"/>
</dbReference>
<feature type="domain" description="ABC transmembrane type-1" evidence="12">
    <location>
        <begin position="50"/>
        <end position="345"/>
    </location>
</feature>
<evidence type="ECO:0000256" key="8">
    <source>
        <dbReference type="ARBA" id="ARBA00024722"/>
    </source>
</evidence>
<dbReference type="PANTHER" id="PTHR24221">
    <property type="entry name" value="ATP-BINDING CASSETTE SUB-FAMILY B"/>
    <property type="match status" value="1"/>
</dbReference>
<evidence type="ECO:0000256" key="3">
    <source>
        <dbReference type="ARBA" id="ARBA00022692"/>
    </source>
</evidence>
<dbReference type="GO" id="GO:0016887">
    <property type="term" value="F:ATP hydrolysis activity"/>
    <property type="evidence" value="ECO:0007669"/>
    <property type="project" value="InterPro"/>
</dbReference>
<dbReference type="EMBL" id="RKMK01000002">
    <property type="protein sequence ID" value="RXH02560.1"/>
    <property type="molecule type" value="Genomic_DNA"/>
</dbReference>
<evidence type="ECO:0000256" key="4">
    <source>
        <dbReference type="ARBA" id="ARBA00022741"/>
    </source>
</evidence>
<name>A0A4Q0QZ04_9BRAD</name>
<evidence type="ECO:0000256" key="7">
    <source>
        <dbReference type="ARBA" id="ARBA00023136"/>
    </source>
</evidence>
<accession>A0A4Q0QZ04</accession>
<evidence type="ECO:0000256" key="5">
    <source>
        <dbReference type="ARBA" id="ARBA00022840"/>
    </source>
</evidence>
<dbReference type="SMART" id="SM00382">
    <property type="entry name" value="AAA"/>
    <property type="match status" value="1"/>
</dbReference>
<dbReference type="InterPro" id="IPR003439">
    <property type="entry name" value="ABC_transporter-like_ATP-bd"/>
</dbReference>
<feature type="transmembrane region" description="Helical" evidence="10">
    <location>
        <begin position="202"/>
        <end position="221"/>
    </location>
</feature>
<evidence type="ECO:0000259" key="11">
    <source>
        <dbReference type="PROSITE" id="PS50893"/>
    </source>
</evidence>
<evidence type="ECO:0000313" key="13">
    <source>
        <dbReference type="EMBL" id="RXH02560.1"/>
    </source>
</evidence>
<keyword evidence="6 10" id="KW-1133">Transmembrane helix</keyword>
<reference evidence="13 14" key="1">
    <citation type="submission" date="2018-11" db="EMBL/GenBank/DDBJ databases">
        <title>Bradyrhizobium sp. nov., isolated from effective nodules of peanut in China.</title>
        <authorList>
            <person name="Li Y."/>
        </authorList>
    </citation>
    <scope>NUCLEOTIDE SEQUENCE [LARGE SCALE GENOMIC DNA]</scope>
    <source>
        <strain evidence="13 14">CCBAU 51770</strain>
    </source>
</reference>
<dbReference type="FunFam" id="3.40.50.300:FF:003468">
    <property type="entry name" value="ABC transporter"/>
    <property type="match status" value="1"/>
</dbReference>
<dbReference type="CDD" id="cd03253">
    <property type="entry name" value="ABCC_ATM1_transporter"/>
    <property type="match status" value="1"/>
</dbReference>
<dbReference type="Pfam" id="PF00664">
    <property type="entry name" value="ABC_membrane"/>
    <property type="match status" value="1"/>
</dbReference>
<organism evidence="13 14">
    <name type="scientific">Bradyrhizobium zhanjiangense</name>
    <dbReference type="NCBI Taxonomy" id="1325107"/>
    <lineage>
        <taxon>Bacteria</taxon>
        <taxon>Pseudomonadati</taxon>
        <taxon>Pseudomonadota</taxon>
        <taxon>Alphaproteobacteria</taxon>
        <taxon>Hyphomicrobiales</taxon>
        <taxon>Nitrobacteraceae</taxon>
        <taxon>Bradyrhizobium</taxon>
    </lineage>
</organism>
<feature type="domain" description="ABC transporter" evidence="11">
    <location>
        <begin position="379"/>
        <end position="613"/>
    </location>
</feature>
<dbReference type="InterPro" id="IPR039421">
    <property type="entry name" value="Type_1_exporter"/>
</dbReference>
<dbReference type="InterPro" id="IPR011527">
    <property type="entry name" value="ABC1_TM_dom"/>
</dbReference>
<dbReference type="SUPFAM" id="SSF52540">
    <property type="entry name" value="P-loop containing nucleoside triphosphate hydrolases"/>
    <property type="match status" value="1"/>
</dbReference>
<keyword evidence="4" id="KW-0547">Nucleotide-binding</keyword>
<keyword evidence="7 10" id="KW-0472">Membrane</keyword>
<dbReference type="CDD" id="cd18582">
    <property type="entry name" value="ABC_6TM_ATM1_ABCB7"/>
    <property type="match status" value="1"/>
</dbReference>
<evidence type="ECO:0000256" key="1">
    <source>
        <dbReference type="ARBA" id="ARBA00004651"/>
    </source>
</evidence>
<dbReference type="Gene3D" id="1.20.1560.10">
    <property type="entry name" value="ABC transporter type 1, transmembrane domain"/>
    <property type="match status" value="1"/>
</dbReference>
<dbReference type="Pfam" id="PF00005">
    <property type="entry name" value="ABC_tran"/>
    <property type="match status" value="1"/>
</dbReference>
<evidence type="ECO:0000256" key="10">
    <source>
        <dbReference type="SAM" id="Phobius"/>
    </source>
</evidence>
<evidence type="ECO:0000256" key="2">
    <source>
        <dbReference type="ARBA" id="ARBA00005417"/>
    </source>
</evidence>
<feature type="transmembrane region" description="Helical" evidence="10">
    <location>
        <begin position="49"/>
        <end position="70"/>
    </location>
</feature>
<dbReference type="InterPro" id="IPR027417">
    <property type="entry name" value="P-loop_NTPase"/>
</dbReference>
<dbReference type="PROSITE" id="PS00211">
    <property type="entry name" value="ABC_TRANSPORTER_1"/>
    <property type="match status" value="1"/>
</dbReference>
<dbReference type="SUPFAM" id="SSF90123">
    <property type="entry name" value="ABC transporter transmembrane region"/>
    <property type="match status" value="1"/>
</dbReference>
<dbReference type="InterPro" id="IPR017871">
    <property type="entry name" value="ABC_transporter-like_CS"/>
</dbReference>
<dbReference type="RefSeq" id="WP_128937452.1">
    <property type="nucleotide sequence ID" value="NZ_CP022221.1"/>
</dbReference>
<protein>
    <submittedName>
        <fullName evidence="13">ABC transporter ATP-binding protein/permease</fullName>
    </submittedName>
</protein>
<comment type="caution">
    <text evidence="13">The sequence shown here is derived from an EMBL/GenBank/DDBJ whole genome shotgun (WGS) entry which is preliminary data.</text>
</comment>
<dbReference type="GO" id="GO:0005524">
    <property type="term" value="F:ATP binding"/>
    <property type="evidence" value="ECO:0007669"/>
    <property type="project" value="UniProtKB-KW"/>
</dbReference>
<evidence type="ECO:0000259" key="12">
    <source>
        <dbReference type="PROSITE" id="PS50929"/>
    </source>
</evidence>
<dbReference type="AlphaFoldDB" id="A0A4Q0QZ04"/>
<dbReference type="InterPro" id="IPR003593">
    <property type="entry name" value="AAA+_ATPase"/>
</dbReference>
<evidence type="ECO:0000256" key="6">
    <source>
        <dbReference type="ARBA" id="ARBA00022989"/>
    </source>
</evidence>
<keyword evidence="3 10" id="KW-0812">Transmembrane</keyword>
<evidence type="ECO:0000313" key="14">
    <source>
        <dbReference type="Proteomes" id="UP000290174"/>
    </source>
</evidence>
<dbReference type="Proteomes" id="UP000290174">
    <property type="component" value="Unassembled WGS sequence"/>
</dbReference>
<comment type="subcellular location">
    <subcellularLocation>
        <location evidence="1">Cell membrane</location>
        <topology evidence="1">Multi-pass membrane protein</topology>
    </subcellularLocation>
</comment>
<dbReference type="GO" id="GO:0140359">
    <property type="term" value="F:ABC-type transporter activity"/>
    <property type="evidence" value="ECO:0007669"/>
    <property type="project" value="InterPro"/>
</dbReference>
<feature type="region of interest" description="Disordered" evidence="9">
    <location>
        <begin position="620"/>
        <end position="652"/>
    </location>
</feature>
<evidence type="ECO:0000256" key="9">
    <source>
        <dbReference type="SAM" id="MobiDB-lite"/>
    </source>
</evidence>
<keyword evidence="5 13" id="KW-0067">ATP-binding</keyword>
<dbReference type="PANTHER" id="PTHR24221:SF654">
    <property type="entry name" value="ATP-BINDING CASSETTE SUB-FAMILY B MEMBER 6"/>
    <property type="match status" value="1"/>
</dbReference>
<feature type="transmembrane region" description="Helical" evidence="10">
    <location>
        <begin position="90"/>
        <end position="115"/>
    </location>
</feature>
<proteinExistence type="inferred from homology"/>
<comment type="function">
    <text evidence="8">Involved in beta-(1--&gt;2)glucan export. Transmembrane domains (TMD) form a pore in the inner membrane and the ATP-binding domain (NBD) is responsible for energy generation.</text>
</comment>
<dbReference type="PROSITE" id="PS50929">
    <property type="entry name" value="ABC_TM1F"/>
    <property type="match status" value="1"/>
</dbReference>
<sequence length="652" mass="72517">MDQPQSFDGADVPDPPAGGPLERATLMGTLAHLWPYIWPGDRFDLKMRVVWSLVLLLAAKLITLAVPFSFKWATDALTGANTAPVQADNWHLWVIAPPLLLTASYGAMRILMAVLTQWRDGIFARVAMHAVRKLATITFIHMHELSLRFHLERKTGGLTRVLERGREGIEVIVRMVILQLIPTIVEVSLLMAVLLWQFDWRYVVATLITVTFYMYYTYIATEWRIGIRRKMNDSDTEANTKAIDSLLNYETVKYFGAEAREARRYDKSVERYEEASVRTYTSLAVLNTGQAVIFTLGLTATMLMCAIGVRNGTNTVGDFVLVNAMMIQLYQPLNFMGMVYREIKQAIIDIEKMFGVLGREAEIKDATDAQPLVVSAGTVRFEDVRFAYEPTRPILKGISFEVPAGKTVAIVGPSGAGKSTISRLLFRLYDVSGGKILIDGQDIREVTQGSLRASIGMVPQDTVLFNDTIRYNIRYGRWDASDAEVEEAARLAQIDHFIRLAPMGYETQVGERGLKLSGGEKQRVAIARTVLKAPPILVLDEATSALDTHTEHEIQGALDRVAKNRTSLVIAHRLSTIVGADEIIVLDQGRIAERGTHAKLLAQAGLYASMWNRQREAEEAREKLAKMADASEAPNRQPPPVDDVLTAPAAAE</sequence>